<proteinExistence type="predicted"/>
<dbReference type="AlphaFoldDB" id="A0AAV9IPC2"/>
<evidence type="ECO:0000313" key="4">
    <source>
        <dbReference type="Proteomes" id="UP001301350"/>
    </source>
</evidence>
<feature type="region of interest" description="Disordered" evidence="1">
    <location>
        <begin position="1"/>
        <end position="45"/>
    </location>
</feature>
<feature type="compositionally biased region" description="Low complexity" evidence="1">
    <location>
        <begin position="23"/>
        <end position="40"/>
    </location>
</feature>
<gene>
    <name evidence="3" type="ORF">CDCA_CDCA01G0122</name>
</gene>
<reference evidence="3 4" key="1">
    <citation type="submission" date="2022-07" db="EMBL/GenBank/DDBJ databases">
        <title>Genome-wide signatures of adaptation to extreme environments.</title>
        <authorList>
            <person name="Cho C.H."/>
            <person name="Yoon H.S."/>
        </authorList>
    </citation>
    <scope>NUCLEOTIDE SEQUENCE [LARGE SCALE GENOMIC DNA]</scope>
    <source>
        <strain evidence="3 4">DBV 063 E5</strain>
    </source>
</reference>
<comment type="caution">
    <text evidence="3">The sequence shown here is derived from an EMBL/GenBank/DDBJ whole genome shotgun (WGS) entry which is preliminary data.</text>
</comment>
<dbReference type="SUPFAM" id="SSF63748">
    <property type="entry name" value="Tudor/PWWP/MBT"/>
    <property type="match status" value="1"/>
</dbReference>
<feature type="domain" description="C2H2-type" evidence="2">
    <location>
        <begin position="114"/>
        <end position="136"/>
    </location>
</feature>
<name>A0AAV9IPC2_CYACA</name>
<protein>
    <recommendedName>
        <fullName evidence="2">C2H2-type domain-containing protein</fullName>
    </recommendedName>
</protein>
<feature type="region of interest" description="Disordered" evidence="1">
    <location>
        <begin position="227"/>
        <end position="258"/>
    </location>
</feature>
<dbReference type="Proteomes" id="UP001301350">
    <property type="component" value="Unassembled WGS sequence"/>
</dbReference>
<keyword evidence="4" id="KW-1185">Reference proteome</keyword>
<accession>A0AAV9IPC2</accession>
<evidence type="ECO:0000259" key="2">
    <source>
        <dbReference type="PROSITE" id="PS00028"/>
    </source>
</evidence>
<feature type="compositionally biased region" description="Polar residues" evidence="1">
    <location>
        <begin position="1"/>
        <end position="22"/>
    </location>
</feature>
<evidence type="ECO:0000313" key="3">
    <source>
        <dbReference type="EMBL" id="KAK4534097.1"/>
    </source>
</evidence>
<organism evidence="3 4">
    <name type="scientific">Cyanidium caldarium</name>
    <name type="common">Red alga</name>
    <dbReference type="NCBI Taxonomy" id="2771"/>
    <lineage>
        <taxon>Eukaryota</taxon>
        <taxon>Rhodophyta</taxon>
        <taxon>Bangiophyceae</taxon>
        <taxon>Cyanidiales</taxon>
        <taxon>Cyanidiaceae</taxon>
        <taxon>Cyanidium</taxon>
    </lineage>
</organism>
<dbReference type="EMBL" id="JANCYW010000001">
    <property type="protein sequence ID" value="KAK4534097.1"/>
    <property type="molecule type" value="Genomic_DNA"/>
</dbReference>
<dbReference type="Gene3D" id="2.30.30.140">
    <property type="match status" value="1"/>
</dbReference>
<dbReference type="PROSITE" id="PS00028">
    <property type="entry name" value="ZINC_FINGER_C2H2_1"/>
    <property type="match status" value="1"/>
</dbReference>
<sequence length="258" mass="29238">METTTASPVDAASATSVSKAQEPSSVSASLASAPSAAPSAKHPKRVRALRARLDTAFHVNNHGRRKEWRDKYLCEMFQANPAIPHKEWIGERGSHWAHSAHNDEERGVYHDIHCDWATCGASVADMAEYCRHAAEHVDPKLQPSRAARRSWPPGHPVDLLDGEMIWYPARILEERGERFLMRYDEPEWSRPDFDEWVWKDSPRIAPRGYYTQGRRILPRGTFLPAGREYPAWERQTPDGQQEHSTAGGSSEYSENKVG</sequence>
<evidence type="ECO:0000256" key="1">
    <source>
        <dbReference type="SAM" id="MobiDB-lite"/>
    </source>
</evidence>
<dbReference type="InterPro" id="IPR013087">
    <property type="entry name" value="Znf_C2H2_type"/>
</dbReference>
<feature type="compositionally biased region" description="Polar residues" evidence="1">
    <location>
        <begin position="237"/>
        <end position="252"/>
    </location>
</feature>